<dbReference type="InterPro" id="IPR015421">
    <property type="entry name" value="PyrdxlP-dep_Trfase_major"/>
</dbReference>
<dbReference type="SMART" id="SM00345">
    <property type="entry name" value="HTH_GNTR"/>
    <property type="match status" value="1"/>
</dbReference>
<dbReference type="PANTHER" id="PTHR46577:SF1">
    <property type="entry name" value="HTH-TYPE TRANSCRIPTIONAL REGULATORY PROTEIN GABR"/>
    <property type="match status" value="1"/>
</dbReference>
<dbReference type="SUPFAM" id="SSF53383">
    <property type="entry name" value="PLP-dependent transferases"/>
    <property type="match status" value="1"/>
</dbReference>
<dbReference type="InterPro" id="IPR000524">
    <property type="entry name" value="Tscrpt_reg_HTH_GntR"/>
</dbReference>
<dbReference type="Pfam" id="PF00392">
    <property type="entry name" value="GntR"/>
    <property type="match status" value="1"/>
</dbReference>
<name>A0ABV9N7Z8_9FLAO</name>
<dbReference type="RefSeq" id="WP_387964075.1">
    <property type="nucleotide sequence ID" value="NZ_JBHSGP010000014.1"/>
</dbReference>
<dbReference type="PROSITE" id="PS50949">
    <property type="entry name" value="HTH_GNTR"/>
    <property type="match status" value="1"/>
</dbReference>
<keyword evidence="8" id="KW-1185">Reference proteome</keyword>
<dbReference type="InterPro" id="IPR036390">
    <property type="entry name" value="WH_DNA-bd_sf"/>
</dbReference>
<keyword evidence="7" id="KW-0808">Transferase</keyword>
<keyword evidence="7" id="KW-0032">Aminotransferase</keyword>
<keyword evidence="3" id="KW-0805">Transcription regulation</keyword>
<dbReference type="Proteomes" id="UP001595953">
    <property type="component" value="Unassembled WGS sequence"/>
</dbReference>
<proteinExistence type="inferred from homology"/>
<dbReference type="GO" id="GO:0008483">
    <property type="term" value="F:transaminase activity"/>
    <property type="evidence" value="ECO:0007669"/>
    <property type="project" value="UniProtKB-KW"/>
</dbReference>
<dbReference type="Pfam" id="PF00155">
    <property type="entry name" value="Aminotran_1_2"/>
    <property type="match status" value="1"/>
</dbReference>
<keyword evidence="2" id="KW-0663">Pyridoxal phosphate</keyword>
<gene>
    <name evidence="7" type="ORF">ACFO5O_11975</name>
</gene>
<sequence length="492" mass="56225">MHFNIKNILVSQGFKHKDQYKNIYINLYEAVKNAIITKALKKNTKLPPSRVLAKDLGVSRSTVIKAYDLLMLEKYINSIPGSGYFISWTHNESNTDYLKIAVVDGNYPKISKLAKSFKKNIHIIQNSSRGIAFRPGLPPLDIFPVQQWKNLSNDYWKTVQPSQLTYGNTLGLKELRKNIASYLKIYRNIDCNYEQVVITSGSLHSLFLVGSILIDPTDGVAIENPTYPSAYNLFKSLKAKVHSIPVDDDGIVVDEINDKKVKLVYTTPSNQYPSGVKLSMERRIALLNWASQNGALVVEDDYDHEFSNWENPLPSIFSLDTQQRVVYLGTFNKLLHPSLRIGYMILPDYLIDSVKALYSQSSRFVPTSIQHTLSAFLEKDYLNKHLRRVIEVSIERKKVFMESFKLNFEDKIYLDASHTGLHLIGNLKDEVDDYTLSKHLVKNGIITYPYSNYFAKGEKKSGLVLGYCSVNNKLIKEQVNKMSEAYMEFENN</sequence>
<keyword evidence="5" id="KW-0804">Transcription</keyword>
<evidence type="ECO:0000256" key="5">
    <source>
        <dbReference type="ARBA" id="ARBA00023163"/>
    </source>
</evidence>
<dbReference type="CDD" id="cd00609">
    <property type="entry name" value="AAT_like"/>
    <property type="match status" value="1"/>
</dbReference>
<protein>
    <submittedName>
        <fullName evidence="7">PLP-dependent aminotransferase family protein</fullName>
    </submittedName>
</protein>
<dbReference type="Gene3D" id="3.40.640.10">
    <property type="entry name" value="Type I PLP-dependent aspartate aminotransferase-like (Major domain)"/>
    <property type="match status" value="1"/>
</dbReference>
<dbReference type="CDD" id="cd07377">
    <property type="entry name" value="WHTH_GntR"/>
    <property type="match status" value="1"/>
</dbReference>
<accession>A0ABV9N7Z8</accession>
<comment type="similarity">
    <text evidence="1">In the C-terminal section; belongs to the class-I pyridoxal-phosphate-dependent aminotransferase family.</text>
</comment>
<evidence type="ECO:0000256" key="1">
    <source>
        <dbReference type="ARBA" id="ARBA00005384"/>
    </source>
</evidence>
<evidence type="ECO:0000256" key="4">
    <source>
        <dbReference type="ARBA" id="ARBA00023125"/>
    </source>
</evidence>
<dbReference type="InterPro" id="IPR015424">
    <property type="entry name" value="PyrdxlP-dep_Trfase"/>
</dbReference>
<evidence type="ECO:0000313" key="7">
    <source>
        <dbReference type="EMBL" id="MFC4723043.1"/>
    </source>
</evidence>
<dbReference type="InterPro" id="IPR051446">
    <property type="entry name" value="HTH_trans_reg/aminotransferase"/>
</dbReference>
<keyword evidence="4" id="KW-0238">DNA-binding</keyword>
<reference evidence="8" key="1">
    <citation type="journal article" date="2019" name="Int. J. Syst. Evol. Microbiol.">
        <title>The Global Catalogue of Microorganisms (GCM) 10K type strain sequencing project: providing services to taxonomists for standard genome sequencing and annotation.</title>
        <authorList>
            <consortium name="The Broad Institute Genomics Platform"/>
            <consortium name="The Broad Institute Genome Sequencing Center for Infectious Disease"/>
            <person name="Wu L."/>
            <person name="Ma J."/>
        </authorList>
    </citation>
    <scope>NUCLEOTIDE SEQUENCE [LARGE SCALE GENOMIC DNA]</scope>
    <source>
        <strain evidence="8">CCUG 63682</strain>
    </source>
</reference>
<organism evidence="7 8">
    <name type="scientific">Geojedonia litorea</name>
    <dbReference type="NCBI Taxonomy" id="1268269"/>
    <lineage>
        <taxon>Bacteria</taxon>
        <taxon>Pseudomonadati</taxon>
        <taxon>Bacteroidota</taxon>
        <taxon>Flavobacteriia</taxon>
        <taxon>Flavobacteriales</taxon>
        <taxon>Flavobacteriaceae</taxon>
        <taxon>Geojedonia</taxon>
    </lineage>
</organism>
<comment type="caution">
    <text evidence="7">The sequence shown here is derived from an EMBL/GenBank/DDBJ whole genome shotgun (WGS) entry which is preliminary data.</text>
</comment>
<dbReference type="InterPro" id="IPR036388">
    <property type="entry name" value="WH-like_DNA-bd_sf"/>
</dbReference>
<evidence type="ECO:0000313" key="8">
    <source>
        <dbReference type="Proteomes" id="UP001595953"/>
    </source>
</evidence>
<dbReference type="EMBL" id="JBHSGP010000014">
    <property type="protein sequence ID" value="MFC4723043.1"/>
    <property type="molecule type" value="Genomic_DNA"/>
</dbReference>
<dbReference type="InterPro" id="IPR004839">
    <property type="entry name" value="Aminotransferase_I/II_large"/>
</dbReference>
<dbReference type="PANTHER" id="PTHR46577">
    <property type="entry name" value="HTH-TYPE TRANSCRIPTIONAL REGULATORY PROTEIN GABR"/>
    <property type="match status" value="1"/>
</dbReference>
<dbReference type="SUPFAM" id="SSF46785">
    <property type="entry name" value="Winged helix' DNA-binding domain"/>
    <property type="match status" value="1"/>
</dbReference>
<evidence type="ECO:0000256" key="3">
    <source>
        <dbReference type="ARBA" id="ARBA00023015"/>
    </source>
</evidence>
<evidence type="ECO:0000259" key="6">
    <source>
        <dbReference type="PROSITE" id="PS50949"/>
    </source>
</evidence>
<dbReference type="Gene3D" id="1.10.10.10">
    <property type="entry name" value="Winged helix-like DNA-binding domain superfamily/Winged helix DNA-binding domain"/>
    <property type="match status" value="1"/>
</dbReference>
<feature type="domain" description="HTH gntR-type" evidence="6">
    <location>
        <begin position="21"/>
        <end position="89"/>
    </location>
</feature>
<evidence type="ECO:0000256" key="2">
    <source>
        <dbReference type="ARBA" id="ARBA00022898"/>
    </source>
</evidence>